<dbReference type="SUPFAM" id="SSF52540">
    <property type="entry name" value="P-loop containing nucleoside triphosphate hydrolases"/>
    <property type="match status" value="1"/>
</dbReference>
<dbReference type="Gene3D" id="3.40.50.300">
    <property type="entry name" value="P-loop containing nucleotide triphosphate hydrolases"/>
    <property type="match status" value="1"/>
</dbReference>
<organism evidence="7 8">
    <name type="scientific">Xylaria grammica</name>
    <dbReference type="NCBI Taxonomy" id="363999"/>
    <lineage>
        <taxon>Eukaryota</taxon>
        <taxon>Fungi</taxon>
        <taxon>Dikarya</taxon>
        <taxon>Ascomycota</taxon>
        <taxon>Pezizomycotina</taxon>
        <taxon>Sordariomycetes</taxon>
        <taxon>Xylariomycetidae</taxon>
        <taxon>Xylariales</taxon>
        <taxon>Xylariaceae</taxon>
        <taxon>Xylaria</taxon>
    </lineage>
</organism>
<dbReference type="PANTHER" id="PTHR46498:SF1">
    <property type="entry name" value="GTP-BINDING PROTEIN 8"/>
    <property type="match status" value="1"/>
</dbReference>
<name>A0A439CTD5_9PEZI</name>
<evidence type="ECO:0000256" key="3">
    <source>
        <dbReference type="ARBA" id="ARBA00022842"/>
    </source>
</evidence>
<keyword evidence="8" id="KW-1185">Reference proteome</keyword>
<proteinExistence type="predicted"/>
<dbReference type="GO" id="GO:0046872">
    <property type="term" value="F:metal ion binding"/>
    <property type="evidence" value="ECO:0007669"/>
    <property type="project" value="UniProtKB-KW"/>
</dbReference>
<evidence type="ECO:0000313" key="7">
    <source>
        <dbReference type="EMBL" id="RWA05406.1"/>
    </source>
</evidence>
<evidence type="ECO:0000313" key="8">
    <source>
        <dbReference type="Proteomes" id="UP000286045"/>
    </source>
</evidence>
<feature type="region of interest" description="Disordered" evidence="5">
    <location>
        <begin position="346"/>
        <end position="378"/>
    </location>
</feature>
<accession>A0A439CTD5</accession>
<evidence type="ECO:0000256" key="2">
    <source>
        <dbReference type="ARBA" id="ARBA00022741"/>
    </source>
</evidence>
<feature type="region of interest" description="Disordered" evidence="5">
    <location>
        <begin position="555"/>
        <end position="575"/>
    </location>
</feature>
<dbReference type="EMBL" id="RYZI01000444">
    <property type="protein sequence ID" value="RWA05406.1"/>
    <property type="molecule type" value="Genomic_DNA"/>
</dbReference>
<dbReference type="AlphaFoldDB" id="A0A439CTD5"/>
<dbReference type="Proteomes" id="UP000286045">
    <property type="component" value="Unassembled WGS sequence"/>
</dbReference>
<sequence length="575" mass="64244">MPTALRPVLLGAFASSRLRWVQTRLFCVSTATCKSVKYPNVAAFLIPEFRTSEITELTADDLFKTSSLSSAPGQPLEEGLTKLYIQHPADFVYAESNFYKLRKNSRVPEVCILGRSNVGKSSLVNALANRPSNRLAYVSKKTGKTRSINTYGFGPAPTIQELQTQGSGYKDEDIPTHTFHLVDMPGYGHASLEEWGRNIALYLNKRKAVKGAIVLVDAEVGPKDSDFRLLQLLSDAQLKTAIVLTKADKVKNGLIGLRETCAKVWKGIHAIESRTTEGNWVWERDVYVTAVGAKDSAVVKSTLTTARLAVARLAGLVKDEKPNVERNKRWSGKMISFDDLQYAPSKSSVTETNGDANEKLTQPVWDTPSPSKSTPGLPKVTSTFADLDYATKAQHSGRARNGASWGSWEKGRRAHVRAFHSSPALGDNQSPHKLTAAELKDVIDDFVKSLKANTPRDRVRRLQQQRERQPPKLFKTSFKKLEERQAHRLRLKFPEQTDRARAVFQQRLKIEEHRSQTTATREAIPRSEWPTIDDVRHQKDSNWAIPTSEFEAAFTASSGLEDSKKKNKNITKDSE</sequence>
<dbReference type="InterPro" id="IPR027417">
    <property type="entry name" value="P-loop_NTPase"/>
</dbReference>
<gene>
    <name evidence="7" type="ORF">EKO27_g9701</name>
</gene>
<dbReference type="Pfam" id="PF01926">
    <property type="entry name" value="MMR_HSR1"/>
    <property type="match status" value="1"/>
</dbReference>
<keyword evidence="1" id="KW-0479">Metal-binding</keyword>
<dbReference type="GO" id="GO:0005525">
    <property type="term" value="F:GTP binding"/>
    <property type="evidence" value="ECO:0007669"/>
    <property type="project" value="UniProtKB-KW"/>
</dbReference>
<dbReference type="InterPro" id="IPR006073">
    <property type="entry name" value="GTP-bd"/>
</dbReference>
<keyword evidence="2" id="KW-0547">Nucleotide-binding</keyword>
<dbReference type="CDD" id="cd01876">
    <property type="entry name" value="YihA_EngB"/>
    <property type="match status" value="1"/>
</dbReference>
<dbReference type="PANTHER" id="PTHR46498">
    <property type="entry name" value="GTP-BINDING PROTEIN 8"/>
    <property type="match status" value="1"/>
</dbReference>
<evidence type="ECO:0000256" key="1">
    <source>
        <dbReference type="ARBA" id="ARBA00022723"/>
    </source>
</evidence>
<evidence type="ECO:0000259" key="6">
    <source>
        <dbReference type="PROSITE" id="PS51706"/>
    </source>
</evidence>
<feature type="compositionally biased region" description="Polar residues" evidence="5">
    <location>
        <begin position="368"/>
        <end position="378"/>
    </location>
</feature>
<dbReference type="InterPro" id="IPR052279">
    <property type="entry name" value="EngB_GTPase"/>
</dbReference>
<feature type="compositionally biased region" description="Polar residues" evidence="5">
    <location>
        <begin position="346"/>
        <end position="355"/>
    </location>
</feature>
<protein>
    <recommendedName>
        <fullName evidence="6">EngB-type G domain-containing protein</fullName>
    </recommendedName>
</protein>
<dbReference type="InterPro" id="IPR030393">
    <property type="entry name" value="G_ENGB_dom"/>
</dbReference>
<dbReference type="PROSITE" id="PS51706">
    <property type="entry name" value="G_ENGB"/>
    <property type="match status" value="1"/>
</dbReference>
<reference evidence="7 8" key="1">
    <citation type="submission" date="2018-12" db="EMBL/GenBank/DDBJ databases">
        <title>Draft genome sequence of Xylaria grammica IHI A82.</title>
        <authorList>
            <person name="Buettner E."/>
            <person name="Kellner H."/>
        </authorList>
    </citation>
    <scope>NUCLEOTIDE SEQUENCE [LARGE SCALE GENOMIC DNA]</scope>
    <source>
        <strain evidence="7 8">IHI A82</strain>
    </source>
</reference>
<feature type="domain" description="EngB-type G" evidence="6">
    <location>
        <begin position="106"/>
        <end position="309"/>
    </location>
</feature>
<evidence type="ECO:0000256" key="4">
    <source>
        <dbReference type="ARBA" id="ARBA00023134"/>
    </source>
</evidence>
<keyword evidence="4" id="KW-0342">GTP-binding</keyword>
<dbReference type="GO" id="GO:0005739">
    <property type="term" value="C:mitochondrion"/>
    <property type="evidence" value="ECO:0007669"/>
    <property type="project" value="TreeGrafter"/>
</dbReference>
<keyword evidence="3" id="KW-0460">Magnesium</keyword>
<comment type="caution">
    <text evidence="7">The sequence shown here is derived from an EMBL/GenBank/DDBJ whole genome shotgun (WGS) entry which is preliminary data.</text>
</comment>
<dbReference type="STRING" id="363999.A0A439CTD5"/>
<evidence type="ECO:0000256" key="5">
    <source>
        <dbReference type="SAM" id="MobiDB-lite"/>
    </source>
</evidence>